<evidence type="ECO:0000313" key="2">
    <source>
        <dbReference type="Proteomes" id="UP000789920"/>
    </source>
</evidence>
<sequence length="198" mass="22967">NNEIASLSFIQNHPIEPSRFFGYGVMVDESTQREAKVLIIWISYWNYIKEKPTITVIKVKDLINCNSETVSTAVLEACQQNRIDSQKYYFWLTDNTAYISSEVNGMVAKFNSLAASKLFQIPCGLHAIHIALIHFENMAFEKLDSVKRLLLKKHPYNLLNLAFYLHDRYNISDKNNPLNLKSGMLKELYKIVFNFEMC</sequence>
<reference evidence="1" key="1">
    <citation type="submission" date="2021-06" db="EMBL/GenBank/DDBJ databases">
        <authorList>
            <person name="Kallberg Y."/>
            <person name="Tangrot J."/>
            <person name="Rosling A."/>
        </authorList>
    </citation>
    <scope>NUCLEOTIDE SEQUENCE</scope>
    <source>
        <strain evidence="1">MA461A</strain>
    </source>
</reference>
<gene>
    <name evidence="1" type="ORF">RPERSI_LOCUS28532</name>
</gene>
<dbReference type="Proteomes" id="UP000789920">
    <property type="component" value="Unassembled WGS sequence"/>
</dbReference>
<accession>A0ACA9S9I5</accession>
<comment type="caution">
    <text evidence="1">The sequence shown here is derived from an EMBL/GenBank/DDBJ whole genome shotgun (WGS) entry which is preliminary data.</text>
</comment>
<organism evidence="1 2">
    <name type="scientific">Racocetra persica</name>
    <dbReference type="NCBI Taxonomy" id="160502"/>
    <lineage>
        <taxon>Eukaryota</taxon>
        <taxon>Fungi</taxon>
        <taxon>Fungi incertae sedis</taxon>
        <taxon>Mucoromycota</taxon>
        <taxon>Glomeromycotina</taxon>
        <taxon>Glomeromycetes</taxon>
        <taxon>Diversisporales</taxon>
        <taxon>Gigasporaceae</taxon>
        <taxon>Racocetra</taxon>
    </lineage>
</organism>
<evidence type="ECO:0000313" key="1">
    <source>
        <dbReference type="EMBL" id="CAG8832650.1"/>
    </source>
</evidence>
<feature type="non-terminal residue" evidence="1">
    <location>
        <position position="1"/>
    </location>
</feature>
<keyword evidence="2" id="KW-1185">Reference proteome</keyword>
<proteinExistence type="predicted"/>
<dbReference type="EMBL" id="CAJVQC010104349">
    <property type="protein sequence ID" value="CAG8832650.1"/>
    <property type="molecule type" value="Genomic_DNA"/>
</dbReference>
<protein>
    <submittedName>
        <fullName evidence="1">4458_t:CDS:1</fullName>
    </submittedName>
</protein>
<name>A0ACA9S9I5_9GLOM</name>